<evidence type="ECO:0000313" key="5">
    <source>
        <dbReference type="Proteomes" id="UP000240042"/>
    </source>
</evidence>
<gene>
    <name evidence="4" type="ORF">SAMN02745150_00425</name>
</gene>
<dbReference type="Pfam" id="PF01990">
    <property type="entry name" value="ATP-synt_F"/>
    <property type="match status" value="1"/>
</dbReference>
<comment type="similarity">
    <text evidence="1">Belongs to the V-ATPase F subunit family.</text>
</comment>
<protein>
    <submittedName>
        <fullName evidence="4">V/A-type H+-transporting ATPase subunit F</fullName>
    </submittedName>
</protein>
<dbReference type="EMBL" id="FOKY01000001">
    <property type="protein sequence ID" value="SFB71427.1"/>
    <property type="molecule type" value="Genomic_DNA"/>
</dbReference>
<dbReference type="Gene3D" id="3.40.50.10580">
    <property type="entry name" value="ATPase, V1 complex, subunit F"/>
    <property type="match status" value="1"/>
</dbReference>
<name>A0A1I1D9D5_BREAD</name>
<evidence type="ECO:0000256" key="2">
    <source>
        <dbReference type="ARBA" id="ARBA00022448"/>
    </source>
</evidence>
<keyword evidence="3" id="KW-0406">Ion transport</keyword>
<dbReference type="AlphaFoldDB" id="A0A1I1D9D5"/>
<dbReference type="SUPFAM" id="SSF159468">
    <property type="entry name" value="AtpF-like"/>
    <property type="match status" value="1"/>
</dbReference>
<organism evidence="4 5">
    <name type="scientific">Brevinema andersonii</name>
    <dbReference type="NCBI Taxonomy" id="34097"/>
    <lineage>
        <taxon>Bacteria</taxon>
        <taxon>Pseudomonadati</taxon>
        <taxon>Spirochaetota</taxon>
        <taxon>Spirochaetia</taxon>
        <taxon>Brevinematales</taxon>
        <taxon>Brevinemataceae</taxon>
        <taxon>Brevinema</taxon>
    </lineage>
</organism>
<dbReference type="GO" id="GO:0046961">
    <property type="term" value="F:proton-transporting ATPase activity, rotational mechanism"/>
    <property type="evidence" value="ECO:0007669"/>
    <property type="project" value="InterPro"/>
</dbReference>
<dbReference type="OrthoDB" id="5311at2"/>
<dbReference type="InterPro" id="IPR008218">
    <property type="entry name" value="ATPase_V1-cplx_f_g_su"/>
</dbReference>
<dbReference type="Proteomes" id="UP000240042">
    <property type="component" value="Unassembled WGS sequence"/>
</dbReference>
<keyword evidence="2" id="KW-0813">Transport</keyword>
<evidence type="ECO:0000256" key="1">
    <source>
        <dbReference type="ARBA" id="ARBA00010148"/>
    </source>
</evidence>
<reference evidence="5" key="1">
    <citation type="submission" date="2016-10" db="EMBL/GenBank/DDBJ databases">
        <authorList>
            <person name="Varghese N."/>
            <person name="Submissions S."/>
        </authorList>
    </citation>
    <scope>NUCLEOTIDE SEQUENCE [LARGE SCALE GENOMIC DNA]</scope>
    <source>
        <strain evidence="5">ATCC 43811</strain>
    </source>
</reference>
<dbReference type="RefSeq" id="WP_092317977.1">
    <property type="nucleotide sequence ID" value="NZ_FOKY01000001.1"/>
</dbReference>
<sequence>MLNKKIAVIGGQDTVLPFRTIGADSFQAESPLELAETLRRLASEGIYGIIFVEENLAEPVIDVVADVNNHYRDVSVTPIPGASGQGGIALKRLGEQVTRAIGIDIFAQKGGN</sequence>
<dbReference type="STRING" id="34097.SAMN02745150_00425"/>
<evidence type="ECO:0000256" key="3">
    <source>
        <dbReference type="ARBA" id="ARBA00023065"/>
    </source>
</evidence>
<accession>A0A1I1D9D5</accession>
<keyword evidence="5" id="KW-1185">Reference proteome</keyword>
<proteinExistence type="inferred from homology"/>
<dbReference type="InterPro" id="IPR036906">
    <property type="entry name" value="ATPase_V1_fsu_sf"/>
</dbReference>
<evidence type="ECO:0000313" key="4">
    <source>
        <dbReference type="EMBL" id="SFB71427.1"/>
    </source>
</evidence>